<feature type="region of interest" description="Disordered" evidence="1">
    <location>
        <begin position="1"/>
        <end position="92"/>
    </location>
</feature>
<protein>
    <submittedName>
        <fullName evidence="2">Uncharacterized protein</fullName>
    </submittedName>
</protein>
<proteinExistence type="predicted"/>
<feature type="compositionally biased region" description="Basic and acidic residues" evidence="1">
    <location>
        <begin position="34"/>
        <end position="71"/>
    </location>
</feature>
<evidence type="ECO:0000256" key="1">
    <source>
        <dbReference type="SAM" id="MobiDB-lite"/>
    </source>
</evidence>
<sequence>MLRELREYIPPQVDNGKDQPKKEYTEYPGGLNRAKVEKQAKAKITDQVRREEVKRIVQESAHARRQEREVRVPAFEQAQADLKKSKNEGQEKTRIMEADLKAKGIPGDVEHALLKRARLQATRGDEGLRARVGELSYVGKRANETHRTELRRQPNVIRRAVSERVEKIEAQNGVSAEATRMIQEAKERARRLASSKESKI</sequence>
<organism evidence="2 3">
    <name type="scientific">Candidatus Uhrbacteria bacterium RIFCSPLOWO2_02_FULL_48_18</name>
    <dbReference type="NCBI Taxonomy" id="1802408"/>
    <lineage>
        <taxon>Bacteria</taxon>
        <taxon>Candidatus Uhriibacteriota</taxon>
    </lineage>
</organism>
<feature type="compositionally biased region" description="Basic and acidic residues" evidence="1">
    <location>
        <begin position="15"/>
        <end position="25"/>
    </location>
</feature>
<evidence type="ECO:0000313" key="2">
    <source>
        <dbReference type="EMBL" id="OGL86331.1"/>
    </source>
</evidence>
<name>A0A1F7V7D2_9BACT</name>
<comment type="caution">
    <text evidence="2">The sequence shown here is derived from an EMBL/GenBank/DDBJ whole genome shotgun (WGS) entry which is preliminary data.</text>
</comment>
<reference evidence="2 3" key="1">
    <citation type="journal article" date="2016" name="Nat. Commun.">
        <title>Thousands of microbial genomes shed light on interconnected biogeochemical processes in an aquifer system.</title>
        <authorList>
            <person name="Anantharaman K."/>
            <person name="Brown C.T."/>
            <person name="Hug L.A."/>
            <person name="Sharon I."/>
            <person name="Castelle C.J."/>
            <person name="Probst A.J."/>
            <person name="Thomas B.C."/>
            <person name="Singh A."/>
            <person name="Wilkins M.J."/>
            <person name="Karaoz U."/>
            <person name="Brodie E.L."/>
            <person name="Williams K.H."/>
            <person name="Hubbard S.S."/>
            <person name="Banfield J.F."/>
        </authorList>
    </citation>
    <scope>NUCLEOTIDE SEQUENCE [LARGE SCALE GENOMIC DNA]</scope>
</reference>
<gene>
    <name evidence="2" type="ORF">A3I41_02105</name>
</gene>
<dbReference type="EMBL" id="MGEQ01000010">
    <property type="protein sequence ID" value="OGL86331.1"/>
    <property type="molecule type" value="Genomic_DNA"/>
</dbReference>
<dbReference type="AlphaFoldDB" id="A0A1F7V7D2"/>
<evidence type="ECO:0000313" key="3">
    <source>
        <dbReference type="Proteomes" id="UP000176593"/>
    </source>
</evidence>
<dbReference type="Proteomes" id="UP000176593">
    <property type="component" value="Unassembled WGS sequence"/>
</dbReference>
<accession>A0A1F7V7D2</accession>
<feature type="compositionally biased region" description="Basic and acidic residues" evidence="1">
    <location>
        <begin position="81"/>
        <end position="92"/>
    </location>
</feature>